<reference evidence="2" key="1">
    <citation type="journal article" date="2014" name="Front. Microbiol.">
        <title>High frequency of phylogenetically diverse reductive dehalogenase-homologous genes in deep subseafloor sedimentary metagenomes.</title>
        <authorList>
            <person name="Kawai M."/>
            <person name="Futagami T."/>
            <person name="Toyoda A."/>
            <person name="Takaki Y."/>
            <person name="Nishi S."/>
            <person name="Hori S."/>
            <person name="Arai W."/>
            <person name="Tsubouchi T."/>
            <person name="Morono Y."/>
            <person name="Uchiyama I."/>
            <person name="Ito T."/>
            <person name="Fujiyama A."/>
            <person name="Inagaki F."/>
            <person name="Takami H."/>
        </authorList>
    </citation>
    <scope>NUCLEOTIDE SEQUENCE</scope>
    <source>
        <strain evidence="2">Expedition CK06-06</strain>
    </source>
</reference>
<dbReference type="Gene3D" id="2.40.50.100">
    <property type="match status" value="1"/>
</dbReference>
<feature type="domain" description="Transport-associated OB type 1" evidence="1">
    <location>
        <begin position="69"/>
        <end position="122"/>
    </location>
</feature>
<proteinExistence type="predicted"/>
<dbReference type="InterPro" id="IPR008995">
    <property type="entry name" value="Mo/tungstate-bd_C_term_dom"/>
</dbReference>
<dbReference type="EMBL" id="BARW01003224">
    <property type="protein sequence ID" value="GAI64792.1"/>
    <property type="molecule type" value="Genomic_DNA"/>
</dbReference>
<feature type="non-terminal residue" evidence="2">
    <location>
        <position position="1"/>
    </location>
</feature>
<dbReference type="AlphaFoldDB" id="X1Q8H2"/>
<evidence type="ECO:0000259" key="1">
    <source>
        <dbReference type="Pfam" id="PF03459"/>
    </source>
</evidence>
<sequence length="136" mass="15107">PENEVVSNFIGAPNILDCDCCRDLGHGVVEANCGGLPIIVAHDGNSVDRIALLPRDIYVSDTLPQGPGVNRFRGTITKIWYADDSVRIEVSVGKQNLVAEVPHHIFAEMNLEVGKEVFLILKLRRIRAYECRCDHK</sequence>
<dbReference type="Pfam" id="PF03459">
    <property type="entry name" value="TOBE"/>
    <property type="match status" value="1"/>
</dbReference>
<comment type="caution">
    <text evidence="2">The sequence shown here is derived from an EMBL/GenBank/DDBJ whole genome shotgun (WGS) entry which is preliminary data.</text>
</comment>
<name>X1Q8H2_9ZZZZ</name>
<accession>X1Q8H2</accession>
<evidence type="ECO:0000313" key="2">
    <source>
        <dbReference type="EMBL" id="GAI64792.1"/>
    </source>
</evidence>
<dbReference type="SUPFAM" id="SSF50331">
    <property type="entry name" value="MOP-like"/>
    <property type="match status" value="1"/>
</dbReference>
<gene>
    <name evidence="2" type="ORF">S12H4_08367</name>
</gene>
<organism evidence="2">
    <name type="scientific">marine sediment metagenome</name>
    <dbReference type="NCBI Taxonomy" id="412755"/>
    <lineage>
        <taxon>unclassified sequences</taxon>
        <taxon>metagenomes</taxon>
        <taxon>ecological metagenomes</taxon>
    </lineage>
</organism>
<dbReference type="InterPro" id="IPR005116">
    <property type="entry name" value="Transp-assoc_OB_typ1"/>
</dbReference>
<protein>
    <recommendedName>
        <fullName evidence="1">Transport-associated OB type 1 domain-containing protein</fullName>
    </recommendedName>
</protein>